<comment type="caution">
    <text evidence="2">The sequence shown here is derived from an EMBL/GenBank/DDBJ whole genome shotgun (WGS) entry which is preliminary data.</text>
</comment>
<dbReference type="AlphaFoldDB" id="A0A2N1M8N4"/>
<sequence>MMIDNNNNKRNKRISNSNNNDDENIDNNDDFPSKYRNNNRNKNKKTRKSPSYENIIDPFSITSYNTSEEILFSPDQTNNSQQIQITPFTPNLWRPNQSFQHLYPIEESNEISVLTYATIRCGILKIPTCFSCPRPRNRLQFPILAKIPEEIEALPLHHEQIFAPGQAYTVLSRCPNWDNIQIAALDKAAFKTDLDVIKEYEHLEILAQNPLPI</sequence>
<dbReference type="EMBL" id="LLXL01003913">
    <property type="protein sequence ID" value="PKK57991.1"/>
    <property type="molecule type" value="Genomic_DNA"/>
</dbReference>
<dbReference type="VEuPathDB" id="FungiDB:FUN_009855"/>
<evidence type="ECO:0000313" key="2">
    <source>
        <dbReference type="EMBL" id="PKK57991.1"/>
    </source>
</evidence>
<name>A0A2N1M8N4_9GLOM</name>
<feature type="region of interest" description="Disordered" evidence="1">
    <location>
        <begin position="1"/>
        <end position="51"/>
    </location>
</feature>
<feature type="compositionally biased region" description="Basic residues" evidence="1">
    <location>
        <begin position="37"/>
        <end position="48"/>
    </location>
</feature>
<evidence type="ECO:0000313" key="3">
    <source>
        <dbReference type="Proteomes" id="UP000233469"/>
    </source>
</evidence>
<gene>
    <name evidence="2" type="ORF">RhiirC2_797037</name>
</gene>
<protein>
    <submittedName>
        <fullName evidence="2">Uncharacterized protein</fullName>
    </submittedName>
</protein>
<feature type="compositionally biased region" description="Acidic residues" evidence="1">
    <location>
        <begin position="20"/>
        <end position="29"/>
    </location>
</feature>
<dbReference type="VEuPathDB" id="FungiDB:RhiirFUN_021672"/>
<feature type="compositionally biased region" description="Low complexity" evidence="1">
    <location>
        <begin position="1"/>
        <end position="19"/>
    </location>
</feature>
<reference evidence="2 3" key="1">
    <citation type="submission" date="2016-04" db="EMBL/GenBank/DDBJ databases">
        <title>Genome analyses suggest a sexual origin of heterokaryosis in a supposedly ancient asexual fungus.</title>
        <authorList>
            <person name="Ropars J."/>
            <person name="Sedzielewska K."/>
            <person name="Noel J."/>
            <person name="Charron P."/>
            <person name="Farinelli L."/>
            <person name="Marton T."/>
            <person name="Kruger M."/>
            <person name="Pelin A."/>
            <person name="Brachmann A."/>
            <person name="Corradi N."/>
        </authorList>
    </citation>
    <scope>NUCLEOTIDE SEQUENCE [LARGE SCALE GENOMIC DNA]</scope>
    <source>
        <strain evidence="2 3">C2</strain>
    </source>
</reference>
<reference evidence="2 3" key="2">
    <citation type="submission" date="2017-10" db="EMBL/GenBank/DDBJ databases">
        <title>Extensive intraspecific genome diversity in a model arbuscular mycorrhizal fungus.</title>
        <authorList>
            <person name="Chen E.C.H."/>
            <person name="Morin E."/>
            <person name="Baudet D."/>
            <person name="Noel J."/>
            <person name="Ndikumana S."/>
            <person name="Charron P."/>
            <person name="St-Onge C."/>
            <person name="Giorgi J."/>
            <person name="Grigoriev I.V."/>
            <person name="Roux C."/>
            <person name="Martin F.M."/>
            <person name="Corradi N."/>
        </authorList>
    </citation>
    <scope>NUCLEOTIDE SEQUENCE [LARGE SCALE GENOMIC DNA]</scope>
    <source>
        <strain evidence="2 3">C2</strain>
    </source>
</reference>
<dbReference type="Proteomes" id="UP000233469">
    <property type="component" value="Unassembled WGS sequence"/>
</dbReference>
<accession>A0A2N1M8N4</accession>
<evidence type="ECO:0000256" key="1">
    <source>
        <dbReference type="SAM" id="MobiDB-lite"/>
    </source>
</evidence>
<organism evidence="2 3">
    <name type="scientific">Rhizophagus irregularis</name>
    <dbReference type="NCBI Taxonomy" id="588596"/>
    <lineage>
        <taxon>Eukaryota</taxon>
        <taxon>Fungi</taxon>
        <taxon>Fungi incertae sedis</taxon>
        <taxon>Mucoromycota</taxon>
        <taxon>Glomeromycotina</taxon>
        <taxon>Glomeromycetes</taxon>
        <taxon>Glomerales</taxon>
        <taxon>Glomeraceae</taxon>
        <taxon>Rhizophagus</taxon>
    </lineage>
</organism>
<proteinExistence type="predicted"/>